<evidence type="ECO:0000256" key="8">
    <source>
        <dbReference type="ARBA" id="ARBA00049067"/>
    </source>
</evidence>
<dbReference type="InterPro" id="IPR011009">
    <property type="entry name" value="Kinase-like_dom_sf"/>
</dbReference>
<evidence type="ECO:0000256" key="2">
    <source>
        <dbReference type="ARBA" id="ARBA00011962"/>
    </source>
</evidence>
<evidence type="ECO:0000313" key="10">
    <source>
        <dbReference type="EMBL" id="WXB06702.1"/>
    </source>
</evidence>
<sequence length="496" mass="54301">MNNVDPNLSGVEAALASYVAARRWFRGKARSIAKATLRETIPLPIDSGRAWIGLVDITYADGATDEYTLPMMTVDAERAAVIRRERPHLLVRDCADGGAVVDALGDTRVLRALLPLIGRDAVLEHDGSVVRFRRGTRTIEALDAEPRPVDVEQSNTSVVYGQSYILKVIRKLDAGVSADLEMGEFLTQAGYAHAPAVAGAIDLARGGAEPATLGILHRFVPNRGDAWAFFLGRLAQVAERPPAPGADPLGDDRARVRLLATRVAEMHVALASRSDLAAFAPEPITRDEREHMAEAVRHSLRAVFAELTGKRSGSLPADAVSLVAVLAARARDFEIRLNRFVEREMAAWKTRVHGDLHLGQVLVSDDDFVIIDFEGEPLRPLSERKAKRSPLADVAGLLRSLHYATVTAARARGTPEARGALQAWHVESSRELQRAYFAGTREQSFQTAAGDVQAMLDFYALEKCTYEVLYELNNRPDWVAIPLAGLTEWIERTDAP</sequence>
<dbReference type="Gene3D" id="3.90.1200.10">
    <property type="match status" value="1"/>
</dbReference>
<keyword evidence="5" id="KW-0547">Nucleotide-binding</keyword>
<keyword evidence="4" id="KW-0808">Transferase</keyword>
<dbReference type="EC" id="2.7.1.175" evidence="2"/>
<comment type="similarity">
    <text evidence="1">Belongs to the aminoglycoside phosphotransferase family.</text>
</comment>
<name>A0ABZ2LD90_9BACT</name>
<proteinExistence type="inferred from homology"/>
<reference evidence="10" key="1">
    <citation type="submission" date="2021-12" db="EMBL/GenBank/DDBJ databases">
        <title>Discovery of the Pendulisporaceae a myxobacterial family with distinct sporulation behavior and unique specialized metabolism.</title>
        <authorList>
            <person name="Garcia R."/>
            <person name="Popoff A."/>
            <person name="Bader C.D."/>
            <person name="Loehr J."/>
            <person name="Walesch S."/>
            <person name="Walt C."/>
            <person name="Boldt J."/>
            <person name="Bunk B."/>
            <person name="Haeckl F.J.F.P.J."/>
            <person name="Gunesch A.P."/>
            <person name="Birkelbach J."/>
            <person name="Nuebel U."/>
            <person name="Pietschmann T."/>
            <person name="Bach T."/>
            <person name="Mueller R."/>
        </authorList>
    </citation>
    <scope>NUCLEOTIDE SEQUENCE</scope>
    <source>
        <strain evidence="10">MSr11367</strain>
    </source>
</reference>
<evidence type="ECO:0000259" key="9">
    <source>
        <dbReference type="Pfam" id="PF18085"/>
    </source>
</evidence>
<dbReference type="Pfam" id="PF18085">
    <property type="entry name" value="Mak_N_cap"/>
    <property type="match status" value="1"/>
</dbReference>
<comment type="catalytic activity">
    <reaction evidence="8">
        <text>D-maltose + ATP = alpha-maltose 1-phosphate + ADP + H(+)</text>
        <dbReference type="Rhea" id="RHEA:31915"/>
        <dbReference type="ChEBI" id="CHEBI:15378"/>
        <dbReference type="ChEBI" id="CHEBI:17306"/>
        <dbReference type="ChEBI" id="CHEBI:30616"/>
        <dbReference type="ChEBI" id="CHEBI:63576"/>
        <dbReference type="ChEBI" id="CHEBI:456216"/>
        <dbReference type="EC" id="2.7.1.175"/>
    </reaction>
</comment>
<evidence type="ECO:0000256" key="6">
    <source>
        <dbReference type="ARBA" id="ARBA00022840"/>
    </source>
</evidence>
<evidence type="ECO:0000256" key="7">
    <source>
        <dbReference type="ARBA" id="ARBA00031251"/>
    </source>
</evidence>
<dbReference type="NCBIfam" id="TIGR02457">
    <property type="entry name" value="TreS_Cterm"/>
    <property type="match status" value="1"/>
</dbReference>
<feature type="domain" description="Maltokinase N-terminal cap" evidence="9">
    <location>
        <begin position="18"/>
        <end position="106"/>
    </location>
</feature>
<organism evidence="10 11">
    <name type="scientific">Pendulispora rubella</name>
    <dbReference type="NCBI Taxonomy" id="2741070"/>
    <lineage>
        <taxon>Bacteria</taxon>
        <taxon>Pseudomonadati</taxon>
        <taxon>Myxococcota</taxon>
        <taxon>Myxococcia</taxon>
        <taxon>Myxococcales</taxon>
        <taxon>Sorangiineae</taxon>
        <taxon>Pendulisporaceae</taxon>
        <taxon>Pendulispora</taxon>
    </lineage>
</organism>
<dbReference type="SUPFAM" id="SSF56112">
    <property type="entry name" value="Protein kinase-like (PK-like)"/>
    <property type="match status" value="1"/>
</dbReference>
<protein>
    <recommendedName>
        <fullName evidence="3">Maltokinase</fullName>
        <ecNumber evidence="2">2.7.1.175</ecNumber>
    </recommendedName>
    <alternativeName>
        <fullName evidence="7">Maltose-1-phosphate synthase</fullName>
    </alternativeName>
</protein>
<accession>A0ABZ2LD90</accession>
<keyword evidence="11" id="KW-1185">Reference proteome</keyword>
<evidence type="ECO:0000256" key="5">
    <source>
        <dbReference type="ARBA" id="ARBA00022741"/>
    </source>
</evidence>
<evidence type="ECO:0000256" key="1">
    <source>
        <dbReference type="ARBA" id="ARBA00006219"/>
    </source>
</evidence>
<gene>
    <name evidence="10" type="ORF">LVJ94_05575</name>
</gene>
<dbReference type="Proteomes" id="UP001374803">
    <property type="component" value="Chromosome"/>
</dbReference>
<keyword evidence="6" id="KW-0067">ATP-binding</keyword>
<evidence type="ECO:0000256" key="4">
    <source>
        <dbReference type="ARBA" id="ARBA00022679"/>
    </source>
</evidence>
<dbReference type="RefSeq" id="WP_394836358.1">
    <property type="nucleotide sequence ID" value="NZ_CP089929.1"/>
</dbReference>
<dbReference type="InterPro" id="IPR040999">
    <property type="entry name" value="Mak_N_cap"/>
</dbReference>
<dbReference type="InterPro" id="IPR012811">
    <property type="entry name" value="TreS_maltokin_C_dom"/>
</dbReference>
<evidence type="ECO:0000313" key="11">
    <source>
        <dbReference type="Proteomes" id="UP001374803"/>
    </source>
</evidence>
<dbReference type="EMBL" id="CP089983">
    <property type="protein sequence ID" value="WXB06702.1"/>
    <property type="molecule type" value="Genomic_DNA"/>
</dbReference>
<evidence type="ECO:0000256" key="3">
    <source>
        <dbReference type="ARBA" id="ARBA00013882"/>
    </source>
</evidence>